<keyword evidence="11 12" id="KW-0326">Glycosidase</keyword>
<dbReference type="PANTHER" id="PTHR10359:SF18">
    <property type="entry name" value="ENDONUCLEASE III"/>
    <property type="match status" value="1"/>
</dbReference>
<dbReference type="Gene3D" id="1.10.1670.10">
    <property type="entry name" value="Helix-hairpin-Helix base-excision DNA repair enzymes (C-terminal)"/>
    <property type="match status" value="1"/>
</dbReference>
<keyword evidence="15" id="KW-0540">Nuclease</keyword>
<evidence type="ECO:0000256" key="7">
    <source>
        <dbReference type="ARBA" id="ARBA00023014"/>
    </source>
</evidence>
<keyword evidence="5 12" id="KW-0378">Hydrolase</keyword>
<evidence type="ECO:0000256" key="12">
    <source>
        <dbReference type="HAMAP-Rule" id="MF_00942"/>
    </source>
</evidence>
<keyword evidence="6 12" id="KW-0408">Iron</keyword>
<evidence type="ECO:0000256" key="3">
    <source>
        <dbReference type="ARBA" id="ARBA00022723"/>
    </source>
</evidence>
<feature type="binding site" evidence="12">
    <location>
        <position position="182"/>
    </location>
    <ligand>
        <name>[4Fe-4S] cluster</name>
        <dbReference type="ChEBI" id="CHEBI:49883"/>
    </ligand>
</feature>
<dbReference type="GO" id="GO:0019104">
    <property type="term" value="F:DNA N-glycosylase activity"/>
    <property type="evidence" value="ECO:0007669"/>
    <property type="project" value="UniProtKB-UniRule"/>
</dbReference>
<dbReference type="GO" id="GO:0140078">
    <property type="term" value="F:class I DNA-(apurinic or apyrimidinic site) endonuclease activity"/>
    <property type="evidence" value="ECO:0007669"/>
    <property type="project" value="UniProtKB-EC"/>
</dbReference>
<reference evidence="15 16" key="1">
    <citation type="submission" date="2015-09" db="EMBL/GenBank/DDBJ databases">
        <title>Sorangium comparison.</title>
        <authorList>
            <person name="Zaburannyi N."/>
            <person name="Bunk B."/>
            <person name="Overmann J."/>
            <person name="Mueller R."/>
        </authorList>
    </citation>
    <scope>NUCLEOTIDE SEQUENCE [LARGE SCALE GENOMIC DNA]</scope>
    <source>
        <strain evidence="15 16">So ceGT47</strain>
    </source>
</reference>
<dbReference type="InterPro" id="IPR005759">
    <property type="entry name" value="Nth"/>
</dbReference>
<keyword evidence="15" id="KW-0255">Endonuclease</keyword>
<dbReference type="InterPro" id="IPR004035">
    <property type="entry name" value="Endouclease-III_FeS-bd_BS"/>
</dbReference>
<dbReference type="PIRSF" id="PIRSF001435">
    <property type="entry name" value="Nth"/>
    <property type="match status" value="1"/>
</dbReference>
<keyword evidence="4 12" id="KW-0227">DNA damage</keyword>
<dbReference type="EC" id="4.2.99.18" evidence="12"/>
<protein>
    <recommendedName>
        <fullName evidence="12">Endonuclease III</fullName>
        <ecNumber evidence="12">4.2.99.18</ecNumber>
    </recommendedName>
    <alternativeName>
        <fullName evidence="12">DNA-(apurinic or apyrimidinic site) lyase</fullName>
    </alternativeName>
</protein>
<dbReference type="InterPro" id="IPR011257">
    <property type="entry name" value="DNA_glycosylase"/>
</dbReference>
<gene>
    <name evidence="12 15" type="primary">nth</name>
    <name evidence="15" type="ORF">SOCEGT47_036630</name>
</gene>
<evidence type="ECO:0000256" key="11">
    <source>
        <dbReference type="ARBA" id="ARBA00023295"/>
    </source>
</evidence>
<evidence type="ECO:0000256" key="9">
    <source>
        <dbReference type="ARBA" id="ARBA00023204"/>
    </source>
</evidence>
<dbReference type="GO" id="GO:0003677">
    <property type="term" value="F:DNA binding"/>
    <property type="evidence" value="ECO:0007669"/>
    <property type="project" value="UniProtKB-UniRule"/>
</dbReference>
<dbReference type="PANTHER" id="PTHR10359">
    <property type="entry name" value="A/G-SPECIFIC ADENINE GLYCOSYLASE/ENDONUCLEASE III"/>
    <property type="match status" value="1"/>
</dbReference>
<comment type="similarity">
    <text evidence="1 12">Belongs to the Nth/MutY family.</text>
</comment>
<evidence type="ECO:0000313" key="15">
    <source>
        <dbReference type="EMBL" id="AUX23144.1"/>
    </source>
</evidence>
<comment type="function">
    <text evidence="12">DNA repair enzyme that has both DNA N-glycosylase activity and AP-lyase activity. The DNA N-glycosylase activity releases various damaged pyrimidines from DNA by cleaving the N-glycosidic bond, leaving an AP (apurinic/apyrimidinic) site. The AP-lyase activity cleaves the phosphodiester bond 3' to the AP site by a beta-elimination, leaving a 3'-terminal unsaturated sugar and a product with a terminal 5'-phosphate.</text>
</comment>
<dbReference type="Pfam" id="PF10576">
    <property type="entry name" value="EndIII_4Fe-2S"/>
    <property type="match status" value="1"/>
</dbReference>
<dbReference type="FunFam" id="1.10.340.30:FF:000001">
    <property type="entry name" value="Endonuclease III"/>
    <property type="match status" value="1"/>
</dbReference>
<dbReference type="InterPro" id="IPR003651">
    <property type="entry name" value="Endonuclease3_FeS-loop_motif"/>
</dbReference>
<evidence type="ECO:0000313" key="16">
    <source>
        <dbReference type="Proteomes" id="UP000295781"/>
    </source>
</evidence>
<dbReference type="InterPro" id="IPR023170">
    <property type="entry name" value="HhH_base_excis_C"/>
</dbReference>
<dbReference type="NCBIfam" id="TIGR01083">
    <property type="entry name" value="nth"/>
    <property type="match status" value="1"/>
</dbReference>
<dbReference type="Pfam" id="PF00730">
    <property type="entry name" value="HhH-GPD"/>
    <property type="match status" value="1"/>
</dbReference>
<keyword evidence="8 12" id="KW-0238">DNA-binding</keyword>
<dbReference type="SUPFAM" id="SSF48150">
    <property type="entry name" value="DNA-glycosylase"/>
    <property type="match status" value="1"/>
</dbReference>
<keyword evidence="9 12" id="KW-0234">DNA repair</keyword>
<evidence type="ECO:0000256" key="4">
    <source>
        <dbReference type="ARBA" id="ARBA00022763"/>
    </source>
</evidence>
<feature type="domain" description="HhH-GPD" evidence="14">
    <location>
        <begin position="30"/>
        <end position="180"/>
    </location>
</feature>
<name>A0A4P2Q1N8_SORCE</name>
<dbReference type="PROSITE" id="PS01155">
    <property type="entry name" value="ENDONUCLEASE_III_2"/>
    <property type="match status" value="1"/>
</dbReference>
<dbReference type="SMART" id="SM00478">
    <property type="entry name" value="ENDO3c"/>
    <property type="match status" value="1"/>
</dbReference>
<evidence type="ECO:0000259" key="14">
    <source>
        <dbReference type="SMART" id="SM00478"/>
    </source>
</evidence>
<dbReference type="GO" id="GO:0006285">
    <property type="term" value="P:base-excision repair, AP site formation"/>
    <property type="evidence" value="ECO:0007669"/>
    <property type="project" value="TreeGrafter"/>
</dbReference>
<keyword evidence="7 12" id="KW-0411">Iron-sulfur</keyword>
<dbReference type="InterPro" id="IPR000445">
    <property type="entry name" value="HhH_motif"/>
</dbReference>
<feature type="region of interest" description="Disordered" evidence="13">
    <location>
        <begin position="208"/>
        <end position="238"/>
    </location>
</feature>
<dbReference type="GO" id="GO:0051539">
    <property type="term" value="F:4 iron, 4 sulfur cluster binding"/>
    <property type="evidence" value="ECO:0007669"/>
    <property type="project" value="UniProtKB-UniRule"/>
</dbReference>
<dbReference type="RefSeq" id="WP_242516317.1">
    <property type="nucleotide sequence ID" value="NZ_CP012670.1"/>
</dbReference>
<comment type="cofactor">
    <cofactor evidence="12">
        <name>[4Fe-4S] cluster</name>
        <dbReference type="ChEBI" id="CHEBI:49883"/>
    </cofactor>
    <text evidence="12">Binds 1 [4Fe-4S] cluster.</text>
</comment>
<keyword evidence="3 12" id="KW-0479">Metal-binding</keyword>
<dbReference type="GO" id="GO:0046872">
    <property type="term" value="F:metal ion binding"/>
    <property type="evidence" value="ECO:0007669"/>
    <property type="project" value="UniProtKB-KW"/>
</dbReference>
<comment type="catalytic activity">
    <reaction evidence="12">
        <text>2'-deoxyribonucleotide-(2'-deoxyribose 5'-phosphate)-2'-deoxyribonucleotide-DNA = a 3'-end 2'-deoxyribonucleotide-(2,3-dehydro-2,3-deoxyribose 5'-phosphate)-DNA + a 5'-end 5'-phospho-2'-deoxyribonucleoside-DNA + H(+)</text>
        <dbReference type="Rhea" id="RHEA:66592"/>
        <dbReference type="Rhea" id="RHEA-COMP:13180"/>
        <dbReference type="Rhea" id="RHEA-COMP:16897"/>
        <dbReference type="Rhea" id="RHEA-COMP:17067"/>
        <dbReference type="ChEBI" id="CHEBI:15378"/>
        <dbReference type="ChEBI" id="CHEBI:136412"/>
        <dbReference type="ChEBI" id="CHEBI:157695"/>
        <dbReference type="ChEBI" id="CHEBI:167181"/>
        <dbReference type="EC" id="4.2.99.18"/>
    </reaction>
</comment>
<dbReference type="HAMAP" id="MF_00942">
    <property type="entry name" value="Nth"/>
    <property type="match status" value="1"/>
</dbReference>
<dbReference type="Gene3D" id="1.10.340.30">
    <property type="entry name" value="Hypothetical protein, domain 2"/>
    <property type="match status" value="1"/>
</dbReference>
<organism evidence="15 16">
    <name type="scientific">Sorangium cellulosum</name>
    <name type="common">Polyangium cellulosum</name>
    <dbReference type="NCBI Taxonomy" id="56"/>
    <lineage>
        <taxon>Bacteria</taxon>
        <taxon>Pseudomonadati</taxon>
        <taxon>Myxococcota</taxon>
        <taxon>Polyangia</taxon>
        <taxon>Polyangiales</taxon>
        <taxon>Polyangiaceae</taxon>
        <taxon>Sorangium</taxon>
    </lineage>
</organism>
<sequence length="238" mass="26158">MFARLRALHADAHCELDHRSPFELLVATVLSAQTTDVLVNKVTPHLFASYPDARALAGADPAEVGALLRRLGMGMFNQKARNIVGLARGLLERHGGEVPRSLAELVKLPGVGRKTANVVLGVAFGAPEGVVVDTHVQRLSQRLGWTRSDKPEQIERDLVALFPQRDWDMLSHTLIFHGRRLCFARKPACGACGINDVCPVAFRAEHVGRKPPRPRRRDAQQEATVPARKVGVGRTRAR</sequence>
<dbReference type="Pfam" id="PF00633">
    <property type="entry name" value="HHH"/>
    <property type="match status" value="1"/>
</dbReference>
<dbReference type="InterPro" id="IPR004036">
    <property type="entry name" value="Endonuclease-III-like_CS2"/>
</dbReference>
<dbReference type="AlphaFoldDB" id="A0A4P2Q1N8"/>
<evidence type="ECO:0000256" key="6">
    <source>
        <dbReference type="ARBA" id="ARBA00023004"/>
    </source>
</evidence>
<dbReference type="InterPro" id="IPR003265">
    <property type="entry name" value="HhH-GPD_domain"/>
</dbReference>
<evidence type="ECO:0000256" key="1">
    <source>
        <dbReference type="ARBA" id="ARBA00008343"/>
    </source>
</evidence>
<dbReference type="EMBL" id="CP012670">
    <property type="protein sequence ID" value="AUX23144.1"/>
    <property type="molecule type" value="Genomic_DNA"/>
</dbReference>
<keyword evidence="2 12" id="KW-0004">4Fe-4S</keyword>
<evidence type="ECO:0000256" key="8">
    <source>
        <dbReference type="ARBA" id="ARBA00023125"/>
    </source>
</evidence>
<dbReference type="CDD" id="cd00056">
    <property type="entry name" value="ENDO3c"/>
    <property type="match status" value="1"/>
</dbReference>
<dbReference type="FunFam" id="1.10.1670.10:FF:000001">
    <property type="entry name" value="Endonuclease III"/>
    <property type="match status" value="1"/>
</dbReference>
<evidence type="ECO:0000256" key="13">
    <source>
        <dbReference type="SAM" id="MobiDB-lite"/>
    </source>
</evidence>
<evidence type="ECO:0000256" key="2">
    <source>
        <dbReference type="ARBA" id="ARBA00022485"/>
    </source>
</evidence>
<feature type="binding site" evidence="12">
    <location>
        <position position="192"/>
    </location>
    <ligand>
        <name>[4Fe-4S] cluster</name>
        <dbReference type="ChEBI" id="CHEBI:49883"/>
    </ligand>
</feature>
<feature type="binding site" evidence="12">
    <location>
        <position position="198"/>
    </location>
    <ligand>
        <name>[4Fe-4S] cluster</name>
        <dbReference type="ChEBI" id="CHEBI:49883"/>
    </ligand>
</feature>
<dbReference type="Proteomes" id="UP000295781">
    <property type="component" value="Chromosome"/>
</dbReference>
<evidence type="ECO:0000256" key="10">
    <source>
        <dbReference type="ARBA" id="ARBA00023239"/>
    </source>
</evidence>
<feature type="binding site" evidence="12">
    <location>
        <position position="189"/>
    </location>
    <ligand>
        <name>[4Fe-4S] cluster</name>
        <dbReference type="ChEBI" id="CHEBI:49883"/>
    </ligand>
</feature>
<proteinExistence type="inferred from homology"/>
<accession>A0A4P2Q1N8</accession>
<evidence type="ECO:0000256" key="5">
    <source>
        <dbReference type="ARBA" id="ARBA00022801"/>
    </source>
</evidence>
<keyword evidence="10 12" id="KW-0456">Lyase</keyword>
<dbReference type="PROSITE" id="PS00764">
    <property type="entry name" value="ENDONUCLEASE_III_1"/>
    <property type="match status" value="1"/>
</dbReference>